<accession>A0ABU6WIY3</accession>
<protein>
    <submittedName>
        <fullName evidence="1">Uncharacterized protein</fullName>
    </submittedName>
</protein>
<proteinExistence type="predicted"/>
<evidence type="ECO:0000313" key="1">
    <source>
        <dbReference type="EMBL" id="MED6184008.1"/>
    </source>
</evidence>
<dbReference type="EMBL" id="JASCZI010181493">
    <property type="protein sequence ID" value="MED6184008.1"/>
    <property type="molecule type" value="Genomic_DNA"/>
</dbReference>
<name>A0ABU6WIY3_9FABA</name>
<evidence type="ECO:0000313" key="2">
    <source>
        <dbReference type="Proteomes" id="UP001341840"/>
    </source>
</evidence>
<organism evidence="1 2">
    <name type="scientific">Stylosanthes scabra</name>
    <dbReference type="NCBI Taxonomy" id="79078"/>
    <lineage>
        <taxon>Eukaryota</taxon>
        <taxon>Viridiplantae</taxon>
        <taxon>Streptophyta</taxon>
        <taxon>Embryophyta</taxon>
        <taxon>Tracheophyta</taxon>
        <taxon>Spermatophyta</taxon>
        <taxon>Magnoliopsida</taxon>
        <taxon>eudicotyledons</taxon>
        <taxon>Gunneridae</taxon>
        <taxon>Pentapetalae</taxon>
        <taxon>rosids</taxon>
        <taxon>fabids</taxon>
        <taxon>Fabales</taxon>
        <taxon>Fabaceae</taxon>
        <taxon>Papilionoideae</taxon>
        <taxon>50 kb inversion clade</taxon>
        <taxon>dalbergioids sensu lato</taxon>
        <taxon>Dalbergieae</taxon>
        <taxon>Pterocarpus clade</taxon>
        <taxon>Stylosanthes</taxon>
    </lineage>
</organism>
<reference evidence="1 2" key="1">
    <citation type="journal article" date="2023" name="Plants (Basel)">
        <title>Bridging the Gap: Combining Genomics and Transcriptomics Approaches to Understand Stylosanthes scabra, an Orphan Legume from the Brazilian Caatinga.</title>
        <authorList>
            <person name="Ferreira-Neto J.R.C."/>
            <person name="da Silva M.D."/>
            <person name="Binneck E."/>
            <person name="de Melo N.F."/>
            <person name="da Silva R.H."/>
            <person name="de Melo A.L.T.M."/>
            <person name="Pandolfi V."/>
            <person name="Bustamante F.O."/>
            <person name="Brasileiro-Vidal A.C."/>
            <person name="Benko-Iseppon A.M."/>
        </authorList>
    </citation>
    <scope>NUCLEOTIDE SEQUENCE [LARGE SCALE GENOMIC DNA]</scope>
    <source>
        <tissue evidence="1">Leaves</tissue>
    </source>
</reference>
<dbReference type="Proteomes" id="UP001341840">
    <property type="component" value="Unassembled WGS sequence"/>
</dbReference>
<keyword evidence="2" id="KW-1185">Reference proteome</keyword>
<sequence>MFDSYCGKTKVFEVKGQRAREEGGFEFNIKSKAKEGYQLKIGSRIGFEIAGIETRRRFYEHITVIRFSENESPLRS</sequence>
<gene>
    <name evidence="1" type="ORF">PIB30_043192</name>
</gene>
<comment type="caution">
    <text evidence="1">The sequence shown here is derived from an EMBL/GenBank/DDBJ whole genome shotgun (WGS) entry which is preliminary data.</text>
</comment>